<comment type="caution">
    <text evidence="2">The sequence shown here is derived from an EMBL/GenBank/DDBJ whole genome shotgun (WGS) entry which is preliminary data.</text>
</comment>
<feature type="region of interest" description="Disordered" evidence="1">
    <location>
        <begin position="1"/>
        <end position="39"/>
    </location>
</feature>
<dbReference type="EMBL" id="JBEHCU010007189">
    <property type="protein sequence ID" value="KAL1395326.1"/>
    <property type="molecule type" value="Genomic_DNA"/>
</dbReference>
<organism evidence="2 3">
    <name type="scientific">Culex pipiens pipiens</name>
    <name type="common">Northern house mosquito</name>
    <dbReference type="NCBI Taxonomy" id="38569"/>
    <lineage>
        <taxon>Eukaryota</taxon>
        <taxon>Metazoa</taxon>
        <taxon>Ecdysozoa</taxon>
        <taxon>Arthropoda</taxon>
        <taxon>Hexapoda</taxon>
        <taxon>Insecta</taxon>
        <taxon>Pterygota</taxon>
        <taxon>Neoptera</taxon>
        <taxon>Endopterygota</taxon>
        <taxon>Diptera</taxon>
        <taxon>Nematocera</taxon>
        <taxon>Culicoidea</taxon>
        <taxon>Culicidae</taxon>
        <taxon>Culicinae</taxon>
        <taxon>Culicini</taxon>
        <taxon>Culex</taxon>
        <taxon>Culex</taxon>
    </lineage>
</organism>
<gene>
    <name evidence="2" type="ORF">pipiens_011335</name>
</gene>
<proteinExistence type="predicted"/>
<evidence type="ECO:0000313" key="3">
    <source>
        <dbReference type="Proteomes" id="UP001562425"/>
    </source>
</evidence>
<evidence type="ECO:0000313" key="2">
    <source>
        <dbReference type="EMBL" id="KAL1395326.1"/>
    </source>
</evidence>
<dbReference type="Proteomes" id="UP001562425">
    <property type="component" value="Unassembled WGS sequence"/>
</dbReference>
<name>A0ABD1D6S8_CULPP</name>
<dbReference type="AlphaFoldDB" id="A0ABD1D6S8"/>
<accession>A0ABD1D6S8</accession>
<keyword evidence="3" id="KW-1185">Reference proteome</keyword>
<reference evidence="2 3" key="1">
    <citation type="submission" date="2024-05" db="EMBL/GenBank/DDBJ databases">
        <title>Culex pipiens pipiens assembly and annotation.</title>
        <authorList>
            <person name="Alout H."/>
            <person name="Durand T."/>
        </authorList>
    </citation>
    <scope>NUCLEOTIDE SEQUENCE [LARGE SCALE GENOMIC DNA]</scope>
    <source>
        <strain evidence="2">HA-2024</strain>
        <tissue evidence="2">Whole body</tissue>
    </source>
</reference>
<feature type="compositionally biased region" description="Polar residues" evidence="1">
    <location>
        <begin position="30"/>
        <end position="39"/>
    </location>
</feature>
<evidence type="ECO:0000256" key="1">
    <source>
        <dbReference type="SAM" id="MobiDB-lite"/>
    </source>
</evidence>
<protein>
    <submittedName>
        <fullName evidence="2">Uncharacterized protein</fullName>
    </submittedName>
</protein>
<sequence>MTPISSGTGTRDGHGIASNLEVPLKRRWTEQTQGSPTCKFSEQRCTKQARRIVIAPQAPSEGRIKSCTDARNIFAVQAIRNCHAGRQWISRFPWKEAVQNRLDRRSPTWKCPWNDAGRNSLNGVRPR</sequence>